<feature type="compositionally biased region" description="Low complexity" evidence="1">
    <location>
        <begin position="91"/>
        <end position="134"/>
    </location>
</feature>
<dbReference type="InterPro" id="IPR026093">
    <property type="entry name" value="MGARP"/>
</dbReference>
<evidence type="ECO:0008006" key="5">
    <source>
        <dbReference type="Google" id="ProtNLM"/>
    </source>
</evidence>
<dbReference type="PANTHER" id="PTHR22910">
    <property type="entry name" value="PROTEIN MGARP"/>
    <property type="match status" value="1"/>
</dbReference>
<name>H3D474_TETNG</name>
<dbReference type="InParanoid" id="H3D474"/>
<dbReference type="OMA" id="FCRRPWR"/>
<evidence type="ECO:0000256" key="1">
    <source>
        <dbReference type="SAM" id="MobiDB-lite"/>
    </source>
</evidence>
<sequence length="134" mass="13791">MFCRRPWRRLVPLTRTVFDPATSNAAPVRRMALGAPGGSFNRAYLLLCGGGLAAALVYAYKTINSDSERYERRLAALSSTAKAAEPAPRPEVAGVAEGAEVTADSLSAPADEAAEPEACGEAAAASEGAAPPAN</sequence>
<dbReference type="Proteomes" id="UP000007303">
    <property type="component" value="Unassembled WGS sequence"/>
</dbReference>
<reference evidence="3" key="3">
    <citation type="submission" date="2025-09" db="UniProtKB">
        <authorList>
            <consortium name="Ensembl"/>
        </authorList>
    </citation>
    <scope>IDENTIFICATION</scope>
</reference>
<dbReference type="HOGENOM" id="CLU_2078453_0_0_1"/>
<reference evidence="3" key="2">
    <citation type="submission" date="2025-08" db="UniProtKB">
        <authorList>
            <consortium name="Ensembl"/>
        </authorList>
    </citation>
    <scope>IDENTIFICATION</scope>
</reference>
<keyword evidence="2" id="KW-0812">Transmembrane</keyword>
<accession>H3D474</accession>
<organism evidence="3 4">
    <name type="scientific">Tetraodon nigroviridis</name>
    <name type="common">Spotted green pufferfish</name>
    <name type="synonym">Chelonodon nigroviridis</name>
    <dbReference type="NCBI Taxonomy" id="99883"/>
    <lineage>
        <taxon>Eukaryota</taxon>
        <taxon>Metazoa</taxon>
        <taxon>Chordata</taxon>
        <taxon>Craniata</taxon>
        <taxon>Vertebrata</taxon>
        <taxon>Euteleostomi</taxon>
        <taxon>Actinopterygii</taxon>
        <taxon>Neopterygii</taxon>
        <taxon>Teleostei</taxon>
        <taxon>Neoteleostei</taxon>
        <taxon>Acanthomorphata</taxon>
        <taxon>Eupercaria</taxon>
        <taxon>Tetraodontiformes</taxon>
        <taxon>Tetradontoidea</taxon>
        <taxon>Tetraodontidae</taxon>
        <taxon>Tetraodon</taxon>
    </lineage>
</organism>
<keyword evidence="2" id="KW-0472">Membrane</keyword>
<feature type="region of interest" description="Disordered" evidence="1">
    <location>
        <begin position="78"/>
        <end position="134"/>
    </location>
</feature>
<dbReference type="GO" id="GO:1904115">
    <property type="term" value="C:axon cytoplasm"/>
    <property type="evidence" value="ECO:0007669"/>
    <property type="project" value="GOC"/>
</dbReference>
<reference evidence="4" key="1">
    <citation type="journal article" date="2004" name="Nature">
        <title>Genome duplication in the teleost fish Tetraodon nigroviridis reveals the early vertebrate proto-karyotype.</title>
        <authorList>
            <person name="Jaillon O."/>
            <person name="Aury J.-M."/>
            <person name="Brunet F."/>
            <person name="Petit J.-L."/>
            <person name="Stange-Thomann N."/>
            <person name="Mauceli E."/>
            <person name="Bouneau L."/>
            <person name="Fischer C."/>
            <person name="Ozouf-Costaz C."/>
            <person name="Bernot A."/>
            <person name="Nicaud S."/>
            <person name="Jaffe D."/>
            <person name="Fisher S."/>
            <person name="Lutfalla G."/>
            <person name="Dossat C."/>
            <person name="Segurens B."/>
            <person name="Dasilva C."/>
            <person name="Salanoubat M."/>
            <person name="Levy M."/>
            <person name="Boudet N."/>
            <person name="Castellano S."/>
            <person name="Anthouard V."/>
            <person name="Jubin C."/>
            <person name="Castelli V."/>
            <person name="Katinka M."/>
            <person name="Vacherie B."/>
            <person name="Biemont C."/>
            <person name="Skalli Z."/>
            <person name="Cattolico L."/>
            <person name="Poulain J."/>
            <person name="De Berardinis V."/>
            <person name="Cruaud C."/>
            <person name="Duprat S."/>
            <person name="Brottier P."/>
            <person name="Coutanceau J.-P."/>
            <person name="Gouzy J."/>
            <person name="Parra G."/>
            <person name="Lardier G."/>
            <person name="Chapple C."/>
            <person name="McKernan K.J."/>
            <person name="McEwan P."/>
            <person name="Bosak S."/>
            <person name="Kellis M."/>
            <person name="Volff J.-N."/>
            <person name="Guigo R."/>
            <person name="Zody M.C."/>
            <person name="Mesirov J."/>
            <person name="Lindblad-Toh K."/>
            <person name="Birren B."/>
            <person name="Nusbaum C."/>
            <person name="Kahn D."/>
            <person name="Robinson-Rechavi M."/>
            <person name="Laudet V."/>
            <person name="Schachter V."/>
            <person name="Quetier F."/>
            <person name="Saurin W."/>
            <person name="Scarpelli C."/>
            <person name="Wincker P."/>
            <person name="Lander E.S."/>
            <person name="Weissenbach J."/>
            <person name="Roest Crollius H."/>
        </authorList>
    </citation>
    <scope>NUCLEOTIDE SEQUENCE [LARGE SCALE GENOMIC DNA]</scope>
</reference>
<protein>
    <recommendedName>
        <fullName evidence="5">Protein MGARP N-terminal domain-containing protein</fullName>
    </recommendedName>
</protein>
<keyword evidence="2" id="KW-1133">Transmembrane helix</keyword>
<evidence type="ECO:0000313" key="3">
    <source>
        <dbReference type="Ensembl" id="ENSTNIP00000015312.1"/>
    </source>
</evidence>
<proteinExistence type="predicted"/>
<feature type="transmembrane region" description="Helical" evidence="2">
    <location>
        <begin position="41"/>
        <end position="60"/>
    </location>
</feature>
<keyword evidence="4" id="KW-1185">Reference proteome</keyword>
<dbReference type="GO" id="GO:0005739">
    <property type="term" value="C:mitochondrion"/>
    <property type="evidence" value="ECO:0007669"/>
    <property type="project" value="InterPro"/>
</dbReference>
<dbReference type="GeneTree" id="ENSGT00940000170279"/>
<dbReference type="AlphaFoldDB" id="H3D474"/>
<evidence type="ECO:0000256" key="2">
    <source>
        <dbReference type="SAM" id="Phobius"/>
    </source>
</evidence>
<dbReference type="GO" id="GO:0008089">
    <property type="term" value="P:anterograde axonal transport"/>
    <property type="evidence" value="ECO:0007669"/>
    <property type="project" value="InterPro"/>
</dbReference>
<dbReference type="Ensembl" id="ENSTNIT00000015517.1">
    <property type="protein sequence ID" value="ENSTNIP00000015312.1"/>
    <property type="gene ID" value="ENSTNIG00000012344.1"/>
</dbReference>
<dbReference type="PANTHER" id="PTHR22910:SF6">
    <property type="entry name" value="PROTEIN MGARP"/>
    <property type="match status" value="1"/>
</dbReference>
<evidence type="ECO:0000313" key="4">
    <source>
        <dbReference type="Proteomes" id="UP000007303"/>
    </source>
</evidence>